<dbReference type="PANTHER" id="PTHR35812:SF1">
    <property type="entry name" value="LIPOPROTEIN"/>
    <property type="match status" value="1"/>
</dbReference>
<protein>
    <recommendedName>
        <fullName evidence="1">Lcl C-terminal domain-containing protein</fullName>
    </recommendedName>
</protein>
<accession>A0A1W1EL00</accession>
<reference evidence="2" key="1">
    <citation type="submission" date="2016-10" db="EMBL/GenBank/DDBJ databases">
        <authorList>
            <person name="de Groot N.N."/>
        </authorList>
    </citation>
    <scope>NUCLEOTIDE SEQUENCE</scope>
</reference>
<dbReference type="InterPro" id="IPR011460">
    <property type="entry name" value="Lcl_C"/>
</dbReference>
<dbReference type="Pfam" id="PF07603">
    <property type="entry name" value="Lcl_C"/>
    <property type="match status" value="1"/>
</dbReference>
<gene>
    <name evidence="2" type="ORF">MNB_SV-15-1129</name>
</gene>
<dbReference type="AlphaFoldDB" id="A0A1W1EL00"/>
<name>A0A1W1EL00_9ZZZZ</name>
<evidence type="ECO:0000259" key="1">
    <source>
        <dbReference type="Pfam" id="PF07603"/>
    </source>
</evidence>
<dbReference type="PANTHER" id="PTHR35812">
    <property type="entry name" value="LIPOPROTEIN"/>
    <property type="match status" value="1"/>
</dbReference>
<feature type="domain" description="Lcl C-terminal" evidence="1">
    <location>
        <begin position="19"/>
        <end position="131"/>
    </location>
</feature>
<evidence type="ECO:0000313" key="2">
    <source>
        <dbReference type="EMBL" id="SHO81550.1"/>
    </source>
</evidence>
<dbReference type="EMBL" id="FRYL01000041">
    <property type="protein sequence ID" value="SHO81550.1"/>
    <property type="molecule type" value="Genomic_DNA"/>
</dbReference>
<organism evidence="2">
    <name type="scientific">hydrothermal vent metagenome</name>
    <dbReference type="NCBI Taxonomy" id="652676"/>
    <lineage>
        <taxon>unclassified sequences</taxon>
        <taxon>metagenomes</taxon>
        <taxon>ecological metagenomes</taxon>
    </lineage>
</organism>
<sequence>MKKVLYILIVAVGLNAGDMARDDFTGLTWQDNKDIINNMGPYKKMAKYCQDLKLGGFDDWRVPTVRELLTIVSYYRYKPAIIGGFNFVEDRFYWSSTRYKNNSSKNWGVDFRDGSSEANGIDYDRSVRCVRTTNPTKK</sequence>
<proteinExistence type="predicted"/>